<dbReference type="KEGG" id="eha:Ethha_2306"/>
<dbReference type="AlphaFoldDB" id="E6U4T3"/>
<dbReference type="GO" id="GO:0003677">
    <property type="term" value="F:DNA binding"/>
    <property type="evidence" value="ECO:0007669"/>
    <property type="project" value="InterPro"/>
</dbReference>
<keyword evidence="2" id="KW-1185">Reference proteome</keyword>
<evidence type="ECO:0000313" key="2">
    <source>
        <dbReference type="Proteomes" id="UP000001551"/>
    </source>
</evidence>
<dbReference type="Proteomes" id="UP000001551">
    <property type="component" value="Chromosome"/>
</dbReference>
<dbReference type="eggNOG" id="ENOG5033JGG">
    <property type="taxonomic scope" value="Bacteria"/>
</dbReference>
<gene>
    <name evidence="1" type="ordered locus">Ethha_2306</name>
</gene>
<reference evidence="1 2" key="1">
    <citation type="submission" date="2010-12" db="EMBL/GenBank/DDBJ databases">
        <title>Complete sequence of Ethanoligenens harbinense YUAN-3.</title>
        <authorList>
            <person name="Lucas S."/>
            <person name="Copeland A."/>
            <person name="Lapidus A."/>
            <person name="Cheng J.-F."/>
            <person name="Bruce D."/>
            <person name="Goodwin L."/>
            <person name="Pitluck S."/>
            <person name="Chertkov O."/>
            <person name="Misra M."/>
            <person name="Detter J.C."/>
            <person name="Han C."/>
            <person name="Tapia R."/>
            <person name="Land M."/>
            <person name="Hauser L."/>
            <person name="Jeffries C."/>
            <person name="Kyrpides N."/>
            <person name="Ivanova N."/>
            <person name="Mikhailova N."/>
            <person name="Wang A."/>
            <person name="Mouttaki H."/>
            <person name="He Z."/>
            <person name="Zhou J."/>
            <person name="Hemme C.L."/>
            <person name="Woyke T."/>
        </authorList>
    </citation>
    <scope>NUCLEOTIDE SEQUENCE [LARGE SCALE GENOMIC DNA]</scope>
    <source>
        <strain evidence="2">DSM 18485 / JCM 12961 / CGMCC 1.5033 / YUAN-3</strain>
    </source>
</reference>
<evidence type="ECO:0000313" key="1">
    <source>
        <dbReference type="EMBL" id="ADU27818.1"/>
    </source>
</evidence>
<dbReference type="EMBL" id="CP002400">
    <property type="protein sequence ID" value="ADU27818.1"/>
    <property type="molecule type" value="Genomic_DNA"/>
</dbReference>
<sequence>MLSLSKTIEMKIDMDTTEFVLALIKGKYKSVRQFALAADIPYSTIKSGLKAGINGMAVETVIKMCATLGIQLESLMPNHTDFGDPRQLSSEEWRIITKFRNLSDNSKLELVRYLDFREQLDEHNESIRYPADEQSKTR</sequence>
<protein>
    <recommendedName>
        <fullName evidence="3">HTH cro/C1-type domain-containing protein</fullName>
    </recommendedName>
</protein>
<evidence type="ECO:0008006" key="3">
    <source>
        <dbReference type="Google" id="ProtNLM"/>
    </source>
</evidence>
<accession>E6U4T3</accession>
<name>E6U4T3_ETHHY</name>
<organism evidence="1 2">
    <name type="scientific">Ethanoligenens harbinense (strain DSM 18485 / JCM 12961 / CGMCC 1.5033 / YUAN-3)</name>
    <dbReference type="NCBI Taxonomy" id="663278"/>
    <lineage>
        <taxon>Bacteria</taxon>
        <taxon>Bacillati</taxon>
        <taxon>Bacillota</taxon>
        <taxon>Clostridia</taxon>
        <taxon>Eubacteriales</taxon>
        <taxon>Oscillospiraceae</taxon>
        <taxon>Ethanoligenens</taxon>
    </lineage>
</organism>
<dbReference type="InterPro" id="IPR010982">
    <property type="entry name" value="Lambda_DNA-bd_dom_sf"/>
</dbReference>
<dbReference type="Gene3D" id="1.10.260.40">
    <property type="entry name" value="lambda repressor-like DNA-binding domains"/>
    <property type="match status" value="1"/>
</dbReference>
<proteinExistence type="predicted"/>
<dbReference type="HOGENOM" id="CLU_1852153_0_0_9"/>